<feature type="region of interest" description="Disordered" evidence="8">
    <location>
        <begin position="17"/>
        <end position="75"/>
    </location>
</feature>
<feature type="region of interest" description="Disordered" evidence="8">
    <location>
        <begin position="243"/>
        <end position="319"/>
    </location>
</feature>
<name>K4NZ52_TETNG</name>
<dbReference type="PANTHER" id="PTHR14113:SF6">
    <property type="entry name" value="PROTEIN PICCOLO"/>
    <property type="match status" value="1"/>
</dbReference>
<dbReference type="InterPro" id="IPR008899">
    <property type="entry name" value="Znf_piccolo"/>
</dbReference>
<dbReference type="GO" id="GO:0008270">
    <property type="term" value="F:zinc ion binding"/>
    <property type="evidence" value="ECO:0007669"/>
    <property type="project" value="UniProtKB-KW"/>
</dbReference>
<dbReference type="InterPro" id="IPR011011">
    <property type="entry name" value="Znf_FYVE_PHD"/>
</dbReference>
<feature type="compositionally biased region" description="Basic and acidic residues" evidence="8">
    <location>
        <begin position="131"/>
        <end position="143"/>
    </location>
</feature>
<feature type="non-terminal residue" evidence="10">
    <location>
        <position position="1"/>
    </location>
</feature>
<reference evidence="10" key="1">
    <citation type="journal article" date="2012" name="G3 (Bethesda)">
        <title>A window into domain amplification through Piccolo in teleost fish.</title>
        <authorList>
            <person name="Nonet M.L."/>
        </authorList>
    </citation>
    <scope>NUCLEOTIDE SEQUENCE</scope>
</reference>
<dbReference type="GO" id="GO:0098982">
    <property type="term" value="C:GABA-ergic synapse"/>
    <property type="evidence" value="ECO:0007669"/>
    <property type="project" value="TreeGrafter"/>
</dbReference>
<dbReference type="AlphaFoldDB" id="K4NZ52"/>
<dbReference type="InterPro" id="IPR052098">
    <property type="entry name" value="Presynaptic_Scaffold_Bsn/Pclo"/>
</dbReference>
<organism evidence="10">
    <name type="scientific">Tetraodon nigroviridis</name>
    <name type="common">Spotted green pufferfish</name>
    <name type="synonym">Chelonodon nigroviridis</name>
    <dbReference type="NCBI Taxonomy" id="99883"/>
    <lineage>
        <taxon>Eukaryota</taxon>
        <taxon>Metazoa</taxon>
        <taxon>Chordata</taxon>
        <taxon>Craniata</taxon>
        <taxon>Vertebrata</taxon>
        <taxon>Euteleostomi</taxon>
        <taxon>Actinopterygii</taxon>
        <taxon>Neopterygii</taxon>
        <taxon>Teleostei</taxon>
        <taxon>Neoteleostei</taxon>
        <taxon>Acanthomorphata</taxon>
        <taxon>Eupercaria</taxon>
        <taxon>Tetraodontiformes</taxon>
        <taxon>Tetradontoidea</taxon>
        <taxon>Tetraodontidae</taxon>
        <taxon>Tetraodon</taxon>
    </lineage>
</organism>
<keyword evidence="5" id="KW-0770">Synapse</keyword>
<protein>
    <submittedName>
        <fullName evidence="10">Piccolo b</fullName>
    </submittedName>
</protein>
<dbReference type="PANTHER" id="PTHR14113">
    <property type="entry name" value="PICCOLO/BASSOON"/>
    <property type="match status" value="1"/>
</dbReference>
<evidence type="ECO:0000259" key="9">
    <source>
        <dbReference type="Pfam" id="PF05715"/>
    </source>
</evidence>
<keyword evidence="2" id="KW-0677">Repeat</keyword>
<evidence type="ECO:0000256" key="7">
    <source>
        <dbReference type="ARBA" id="ARBA00034101"/>
    </source>
</evidence>
<dbReference type="EMBL" id="JX535025">
    <property type="protein sequence ID" value="AFV52317.1"/>
    <property type="molecule type" value="Genomic_DNA"/>
</dbReference>
<comment type="subcellular location">
    <subcellularLocation>
        <location evidence="7">Presynaptic active zone</location>
    </subcellularLocation>
</comment>
<evidence type="ECO:0000256" key="8">
    <source>
        <dbReference type="SAM" id="MobiDB-lite"/>
    </source>
</evidence>
<dbReference type="GO" id="GO:0030424">
    <property type="term" value="C:axon"/>
    <property type="evidence" value="ECO:0007669"/>
    <property type="project" value="TreeGrafter"/>
</dbReference>
<dbReference type="GO" id="GO:1904071">
    <property type="term" value="P:presynaptic active zone assembly"/>
    <property type="evidence" value="ECO:0007669"/>
    <property type="project" value="TreeGrafter"/>
</dbReference>
<keyword evidence="4" id="KW-0862">Zinc</keyword>
<feature type="compositionally biased region" description="Basic and acidic residues" evidence="8">
    <location>
        <begin position="278"/>
        <end position="291"/>
    </location>
</feature>
<feature type="compositionally biased region" description="Polar residues" evidence="8">
    <location>
        <begin position="210"/>
        <end position="220"/>
    </location>
</feature>
<keyword evidence="6" id="KW-0966">Cell projection</keyword>
<evidence type="ECO:0000256" key="6">
    <source>
        <dbReference type="ARBA" id="ARBA00023273"/>
    </source>
</evidence>
<dbReference type="GO" id="GO:0098978">
    <property type="term" value="C:glutamatergic synapse"/>
    <property type="evidence" value="ECO:0007669"/>
    <property type="project" value="TreeGrafter"/>
</dbReference>
<evidence type="ECO:0000256" key="5">
    <source>
        <dbReference type="ARBA" id="ARBA00023018"/>
    </source>
</evidence>
<dbReference type="Pfam" id="PF05715">
    <property type="entry name" value="zf-piccolo"/>
    <property type="match status" value="1"/>
</dbReference>
<feature type="region of interest" description="Disordered" evidence="8">
    <location>
        <begin position="107"/>
        <end position="228"/>
    </location>
</feature>
<dbReference type="Gene3D" id="3.30.40.10">
    <property type="entry name" value="Zinc/RING finger domain, C3HC4 (zinc finger)"/>
    <property type="match status" value="1"/>
</dbReference>
<evidence type="ECO:0000313" key="10">
    <source>
        <dbReference type="EMBL" id="AFV52317.1"/>
    </source>
</evidence>
<feature type="non-terminal residue" evidence="10">
    <location>
        <position position="367"/>
    </location>
</feature>
<proteinExistence type="predicted"/>
<keyword evidence="1" id="KW-0479">Metal-binding</keyword>
<sequence length="367" mass="38901">GNEWLCLNCQMQRALGASEPPGFPMIKSPTFPHKELPASPQKKKSPTPPSQEDVLAPDLAKNNVPIAKESEDPSLSLVTKKVIPNVSLSDRASAPVLSKAYEKNLDKTLKGQPALPEQQAPKQDACAAKSPPERASKKEEPLKDVTTVAKPSPPTAPETAKMSPQKQQPAKPLAKEHPKAGTSPAKTTPSPAQPPKQDSVGFFGFGGPKSQPSIAQSAGSVTGKMFGFGSSFLSSASTLITSAVQDEPKTTPPTPRKMSAAGHVSPKTTPPASPRSLPVKDTKPFKTEEKTPVQLQQAPVTAQAEREKDPAEKAKAPTDKRDLSICPLCKGQLNLGSKDPPNYNTCTQCKSTVCSQCGFDPKPNVIE</sequence>
<dbReference type="GO" id="GO:0048788">
    <property type="term" value="C:cytoskeleton of presynaptic active zone"/>
    <property type="evidence" value="ECO:0007669"/>
    <property type="project" value="TreeGrafter"/>
</dbReference>
<dbReference type="GO" id="GO:0098882">
    <property type="term" value="F:structural constituent of presynaptic active zone"/>
    <property type="evidence" value="ECO:0007669"/>
    <property type="project" value="TreeGrafter"/>
</dbReference>
<dbReference type="SUPFAM" id="SSF57903">
    <property type="entry name" value="FYVE/PHD zinc finger"/>
    <property type="match status" value="1"/>
</dbReference>
<feature type="domain" description="Zinc finger piccolo-type" evidence="9">
    <location>
        <begin position="325"/>
        <end position="367"/>
    </location>
</feature>
<dbReference type="GO" id="GO:0035418">
    <property type="term" value="P:protein localization to synapse"/>
    <property type="evidence" value="ECO:0007669"/>
    <property type="project" value="TreeGrafter"/>
</dbReference>
<evidence type="ECO:0000256" key="3">
    <source>
        <dbReference type="ARBA" id="ARBA00022771"/>
    </source>
</evidence>
<dbReference type="InterPro" id="IPR013083">
    <property type="entry name" value="Znf_RING/FYVE/PHD"/>
</dbReference>
<accession>K4NZ52</accession>
<evidence type="ECO:0000256" key="2">
    <source>
        <dbReference type="ARBA" id="ARBA00022737"/>
    </source>
</evidence>
<evidence type="ECO:0000256" key="4">
    <source>
        <dbReference type="ARBA" id="ARBA00022833"/>
    </source>
</evidence>
<evidence type="ECO:0000256" key="1">
    <source>
        <dbReference type="ARBA" id="ARBA00022723"/>
    </source>
</evidence>
<keyword evidence="3" id="KW-0863">Zinc-finger</keyword>
<feature type="compositionally biased region" description="Basic and acidic residues" evidence="8">
    <location>
        <begin position="304"/>
        <end position="319"/>
    </location>
</feature>